<feature type="domain" description="PAS" evidence="7">
    <location>
        <begin position="125"/>
        <end position="195"/>
    </location>
</feature>
<dbReference type="AlphaFoldDB" id="A0A839GPS5"/>
<evidence type="ECO:0000313" key="9">
    <source>
        <dbReference type="EMBL" id="MBA9076448.1"/>
    </source>
</evidence>
<dbReference type="Gene3D" id="1.10.287.130">
    <property type="match status" value="1"/>
</dbReference>
<dbReference type="InterPro" id="IPR052162">
    <property type="entry name" value="Sensor_kinase/Photoreceptor"/>
</dbReference>
<dbReference type="Pfam" id="PF13426">
    <property type="entry name" value="PAS_9"/>
    <property type="match status" value="2"/>
</dbReference>
<evidence type="ECO:0000256" key="1">
    <source>
        <dbReference type="ARBA" id="ARBA00000085"/>
    </source>
</evidence>
<feature type="domain" description="PAS" evidence="7">
    <location>
        <begin position="23"/>
        <end position="72"/>
    </location>
</feature>
<dbReference type="PANTHER" id="PTHR43304:SF1">
    <property type="entry name" value="PAC DOMAIN-CONTAINING PROTEIN"/>
    <property type="match status" value="1"/>
</dbReference>
<keyword evidence="3" id="KW-0597">Phosphoprotein</keyword>
<keyword evidence="10" id="KW-1185">Reference proteome</keyword>
<dbReference type="InterPro" id="IPR000014">
    <property type="entry name" value="PAS"/>
</dbReference>
<feature type="domain" description="Histidine kinase" evidence="6">
    <location>
        <begin position="632"/>
        <end position="844"/>
    </location>
</feature>
<dbReference type="SUPFAM" id="SSF55785">
    <property type="entry name" value="PYP-like sensor domain (PAS domain)"/>
    <property type="match status" value="5"/>
</dbReference>
<proteinExistence type="predicted"/>
<dbReference type="InterPro" id="IPR013655">
    <property type="entry name" value="PAS_fold_3"/>
</dbReference>
<evidence type="ECO:0000256" key="3">
    <source>
        <dbReference type="ARBA" id="ARBA00022553"/>
    </source>
</evidence>
<dbReference type="SMART" id="SM00091">
    <property type="entry name" value="PAS"/>
    <property type="match status" value="5"/>
</dbReference>
<dbReference type="GO" id="GO:0000155">
    <property type="term" value="F:phosphorelay sensor kinase activity"/>
    <property type="evidence" value="ECO:0007669"/>
    <property type="project" value="InterPro"/>
</dbReference>
<dbReference type="InterPro" id="IPR035965">
    <property type="entry name" value="PAS-like_dom_sf"/>
</dbReference>
<dbReference type="InterPro" id="IPR001610">
    <property type="entry name" value="PAC"/>
</dbReference>
<dbReference type="EC" id="2.7.13.3" evidence="2"/>
<dbReference type="CDD" id="cd00130">
    <property type="entry name" value="PAS"/>
    <property type="match status" value="5"/>
</dbReference>
<dbReference type="RefSeq" id="WP_182512291.1">
    <property type="nucleotide sequence ID" value="NZ_JACJIQ010000003.1"/>
</dbReference>
<dbReference type="Gene3D" id="3.30.450.20">
    <property type="entry name" value="PAS domain"/>
    <property type="match status" value="5"/>
</dbReference>
<dbReference type="InterPro" id="IPR003594">
    <property type="entry name" value="HATPase_dom"/>
</dbReference>
<accession>A0A839GPS5</accession>
<dbReference type="NCBIfam" id="TIGR00229">
    <property type="entry name" value="sensory_box"/>
    <property type="match status" value="5"/>
</dbReference>
<organism evidence="9 10">
    <name type="scientific">Rufibacter quisquiliarum</name>
    <dbReference type="NCBI Taxonomy" id="1549639"/>
    <lineage>
        <taxon>Bacteria</taxon>
        <taxon>Pseudomonadati</taxon>
        <taxon>Bacteroidota</taxon>
        <taxon>Cytophagia</taxon>
        <taxon>Cytophagales</taxon>
        <taxon>Hymenobacteraceae</taxon>
        <taxon>Rufibacter</taxon>
    </lineage>
</organism>
<evidence type="ECO:0000259" key="6">
    <source>
        <dbReference type="PROSITE" id="PS50109"/>
    </source>
</evidence>
<dbReference type="SUPFAM" id="SSF47384">
    <property type="entry name" value="Homodimeric domain of signal transducing histidine kinase"/>
    <property type="match status" value="1"/>
</dbReference>
<dbReference type="InterPro" id="IPR036097">
    <property type="entry name" value="HisK_dim/P_sf"/>
</dbReference>
<dbReference type="InterPro" id="IPR004358">
    <property type="entry name" value="Sig_transdc_His_kin-like_C"/>
</dbReference>
<evidence type="ECO:0000259" key="8">
    <source>
        <dbReference type="PROSITE" id="PS50113"/>
    </source>
</evidence>
<comment type="catalytic activity">
    <reaction evidence="1">
        <text>ATP + protein L-histidine = ADP + protein N-phospho-L-histidine.</text>
        <dbReference type="EC" id="2.7.13.3"/>
    </reaction>
</comment>
<dbReference type="Gene3D" id="3.30.565.10">
    <property type="entry name" value="Histidine kinase-like ATPase, C-terminal domain"/>
    <property type="match status" value="1"/>
</dbReference>
<dbReference type="EMBL" id="JACJIQ010000003">
    <property type="protein sequence ID" value="MBA9076448.1"/>
    <property type="molecule type" value="Genomic_DNA"/>
</dbReference>
<dbReference type="InterPro" id="IPR005467">
    <property type="entry name" value="His_kinase_dom"/>
</dbReference>
<dbReference type="PROSITE" id="PS50112">
    <property type="entry name" value="PAS"/>
    <property type="match status" value="5"/>
</dbReference>
<evidence type="ECO:0000313" key="10">
    <source>
        <dbReference type="Proteomes" id="UP000563094"/>
    </source>
</evidence>
<protein>
    <recommendedName>
        <fullName evidence="2">histidine kinase</fullName>
        <ecNumber evidence="2">2.7.13.3</ecNumber>
    </recommendedName>
</protein>
<dbReference type="Pfam" id="PF08448">
    <property type="entry name" value="PAS_4"/>
    <property type="match status" value="2"/>
</dbReference>
<feature type="domain" description="PAC" evidence="8">
    <location>
        <begin position="560"/>
        <end position="614"/>
    </location>
</feature>
<dbReference type="InterPro" id="IPR000700">
    <property type="entry name" value="PAS-assoc_C"/>
</dbReference>
<feature type="domain" description="PAS" evidence="7">
    <location>
        <begin position="488"/>
        <end position="559"/>
    </location>
</feature>
<keyword evidence="5" id="KW-0418">Kinase</keyword>
<evidence type="ECO:0000256" key="4">
    <source>
        <dbReference type="ARBA" id="ARBA00022679"/>
    </source>
</evidence>
<keyword evidence="4" id="KW-0808">Transferase</keyword>
<dbReference type="PROSITE" id="PS50113">
    <property type="entry name" value="PAC"/>
    <property type="match status" value="1"/>
</dbReference>
<dbReference type="PROSITE" id="PS50109">
    <property type="entry name" value="HIS_KIN"/>
    <property type="match status" value="1"/>
</dbReference>
<feature type="domain" description="PAS" evidence="7">
    <location>
        <begin position="250"/>
        <end position="320"/>
    </location>
</feature>
<name>A0A839GPS5_9BACT</name>
<dbReference type="SMART" id="SM00387">
    <property type="entry name" value="HATPase_c"/>
    <property type="match status" value="1"/>
</dbReference>
<evidence type="ECO:0000256" key="5">
    <source>
        <dbReference type="ARBA" id="ARBA00022777"/>
    </source>
</evidence>
<comment type="caution">
    <text evidence="9">The sequence shown here is derived from an EMBL/GenBank/DDBJ whole genome shotgun (WGS) entry which is preliminary data.</text>
</comment>
<feature type="domain" description="PAS" evidence="7">
    <location>
        <begin position="374"/>
        <end position="413"/>
    </location>
</feature>
<evidence type="ECO:0000256" key="2">
    <source>
        <dbReference type="ARBA" id="ARBA00012438"/>
    </source>
</evidence>
<dbReference type="PRINTS" id="PR00344">
    <property type="entry name" value="BCTRLSENSOR"/>
</dbReference>
<dbReference type="Pfam" id="PF02518">
    <property type="entry name" value="HATPase_c"/>
    <property type="match status" value="1"/>
</dbReference>
<dbReference type="InterPro" id="IPR036890">
    <property type="entry name" value="HATPase_C_sf"/>
</dbReference>
<gene>
    <name evidence="9" type="ORF">FHS90_001152</name>
</gene>
<dbReference type="SMART" id="SM00086">
    <property type="entry name" value="PAC"/>
    <property type="match status" value="2"/>
</dbReference>
<reference evidence="9 10" key="1">
    <citation type="submission" date="2020-08" db="EMBL/GenBank/DDBJ databases">
        <title>Genomic Encyclopedia of Type Strains, Phase IV (KMG-IV): sequencing the most valuable type-strain genomes for metagenomic binning, comparative biology and taxonomic classification.</title>
        <authorList>
            <person name="Goeker M."/>
        </authorList>
    </citation>
    <scope>NUCLEOTIDE SEQUENCE [LARGE SCALE GENOMIC DNA]</scope>
    <source>
        <strain evidence="9 10">DSM 29854</strain>
    </source>
</reference>
<dbReference type="PANTHER" id="PTHR43304">
    <property type="entry name" value="PHYTOCHROME-LIKE PROTEIN CPH1"/>
    <property type="match status" value="1"/>
</dbReference>
<dbReference type="InterPro" id="IPR013656">
    <property type="entry name" value="PAS_4"/>
</dbReference>
<dbReference type="Proteomes" id="UP000563094">
    <property type="component" value="Unassembled WGS sequence"/>
</dbReference>
<evidence type="ECO:0000259" key="7">
    <source>
        <dbReference type="PROSITE" id="PS50112"/>
    </source>
</evidence>
<sequence>MAFNVRDQIMCNRFDLICAIGIDGNILQVSEAAVPILGYDSKELEGTSFITHVHPRDQKKTGQYLEQIENGKTPKDFLENCLLQRNGAPVNLIWSFSWLEEDQAHFGIGRKTAEQSQTHQQLRKQEELHKALMESGADMFALVDPQGGILHCGGAVFRTLGYGLEELLGRNVLSFVHPEDQPRILDIFRQLSEEENTSVIEFRCKTASGNWVWVETIGRNQLQNPYINALVLSSREITERIYHREQLQQREQQFRALFENNPDMILVEDRNGNILEANPTFLDTLHLSKEEVVNRHQSEFLPPEVAPVCEQKLREAFEGNKVSCEIELPGGSGQKVILHLSKIPIVVGEEVMAVYAVLRDVSEVALAQRTIQKQASELKNVFESITDAFFAVDKHWNFIFINDQFRQLLNLSPGGDQLGKNLWDVFPEDLGGQFYRQYQYAMATGTTVHFEAFLEKLGAWLEVKAYPSEEGLSVYFSDITEQIKSRQELEKLSLVASKTSNGVMIADAEGRAEWINQAFTNITGYELEEVVGEFPLELLKGPETDGHVLDQMLEKLKLAQPVSEEVLNYCKNGEKIWLNLDITPVLDENGQIAKFITIQTDVTFRKEIEASQIKMTQDLFHQNRDLQQFTYIVSHNLRAPVANALGLADLLTKVDKTSDVFEQALANLKKSVFKLDTILRDLSLVLSIRDKQEVLEKEPVSLADICEQAWQNFQESLSGCGGSMRFDIETGLSVKADRAYLFSIFYNLISNAIKYRSDHRPLQIEVKAYHIPEGKTIIFSDNGTGFDQAKAGNNVFKLYKRFHTNKQGRGIGLYLVKTQVEAMGGKIAVESKLNEGTRFIITLS</sequence>
<dbReference type="Pfam" id="PF08447">
    <property type="entry name" value="PAS_3"/>
    <property type="match status" value="1"/>
</dbReference>
<dbReference type="SUPFAM" id="SSF55874">
    <property type="entry name" value="ATPase domain of HSP90 chaperone/DNA topoisomerase II/histidine kinase"/>
    <property type="match status" value="1"/>
</dbReference>